<dbReference type="AlphaFoldDB" id="A0A9I9EM05"/>
<dbReference type="Gene3D" id="3.70.10.10">
    <property type="match status" value="2"/>
</dbReference>
<dbReference type="SUPFAM" id="SSF55979">
    <property type="entry name" value="DNA clamp"/>
    <property type="match status" value="1"/>
</dbReference>
<dbReference type="InterPro" id="IPR046938">
    <property type="entry name" value="DNA_clamp_sf"/>
</dbReference>
<name>A0A9I9EM05_CUCME</name>
<dbReference type="Gramene" id="MELO3C035204.2.1">
    <property type="protein sequence ID" value="MELO3C035204.2.1"/>
    <property type="gene ID" value="MELO3C035204.2"/>
</dbReference>
<sequence length="491" mass="56994">MLMFSLENLDPLLDAIYLLSRFGENANIECSPSMFSLIVPHHNLELNVAFQMMPQFFNYFFSNRSHSSKIHIQPLLSTLKRMKEYQITSLSFFVLKLLDRLVLKFSSPRNDLPLIRKFRMMCAVKEDMGNIDLETFVSIDSQQFRHVVIGCRDYFVRVTPTHSHVRFSNEINEFIFAREGGECIMEGVGKGKVDDEVFLVFEDSVVSLVPQRPEKRCNRCLEYNNTKRDHRENLKMKVDKITPLVDAISLLSQVFDEADVKFAPTVLSITASKPPSISFTITLHIREQCFTEYSIFHQYRSWRISLHYLHQAMYAGRNSSRMTIRLPPISSTDWSPMILTFFSSRYLQPLVSRVNLSPPEETDLELINFVKYFSISSEVLERIIVYLCLLNDASVFVTLTSSQVRFVATLEHEIILNKEDGECEIVGFKGEFQIDFKLRLFPMGFILNLTKDIPKIFFSITDSHAVMTVPAFRPFGQYMLYFPHIQQLGYV</sequence>
<dbReference type="EnsemblPlants" id="MELO3C035204.2.1">
    <property type="protein sequence ID" value="MELO3C035204.2.1"/>
    <property type="gene ID" value="MELO3C035204.2"/>
</dbReference>
<organism evidence="1">
    <name type="scientific">Cucumis melo</name>
    <name type="common">Muskmelon</name>
    <dbReference type="NCBI Taxonomy" id="3656"/>
    <lineage>
        <taxon>Eukaryota</taxon>
        <taxon>Viridiplantae</taxon>
        <taxon>Streptophyta</taxon>
        <taxon>Embryophyta</taxon>
        <taxon>Tracheophyta</taxon>
        <taxon>Spermatophyta</taxon>
        <taxon>Magnoliopsida</taxon>
        <taxon>eudicotyledons</taxon>
        <taxon>Gunneridae</taxon>
        <taxon>Pentapetalae</taxon>
        <taxon>rosids</taxon>
        <taxon>fabids</taxon>
        <taxon>Cucurbitales</taxon>
        <taxon>Cucurbitaceae</taxon>
        <taxon>Benincaseae</taxon>
        <taxon>Cucumis</taxon>
    </lineage>
</organism>
<reference evidence="1" key="1">
    <citation type="submission" date="2023-03" db="UniProtKB">
        <authorList>
            <consortium name="EnsemblPlants"/>
        </authorList>
    </citation>
    <scope>IDENTIFICATION</scope>
</reference>
<protein>
    <submittedName>
        <fullName evidence="1">Uncharacterized protein</fullName>
    </submittedName>
</protein>
<accession>A0A9I9EM05</accession>
<evidence type="ECO:0000313" key="1">
    <source>
        <dbReference type="EnsemblPlants" id="MELO3C035204.2.1"/>
    </source>
</evidence>
<proteinExistence type="predicted"/>